<accession>A0ABS3QK69</accession>
<evidence type="ECO:0000256" key="1">
    <source>
        <dbReference type="SAM" id="Phobius"/>
    </source>
</evidence>
<sequence>MSKTIIVNDQSYRLDTVTGTVLAASKSMETKVQGSASGGGGRLHNGSGSMRDVNLTMNSTTVVHDQFFLQDAAGKEHAFQLQGFNVACREGNVLDVVTAFAPGAQRGPYVMVYNNATQMRFYNDQAIKQLCSPSFWRYLLVCLALLVVEFKLLSGFFLIAGSLFATVFAMLVAYGIKSGNNLQDFKNKL</sequence>
<protein>
    <submittedName>
        <fullName evidence="2">Uncharacterized protein</fullName>
    </submittedName>
</protein>
<evidence type="ECO:0000313" key="2">
    <source>
        <dbReference type="EMBL" id="MBO2011637.1"/>
    </source>
</evidence>
<dbReference type="RefSeq" id="WP_208177331.1">
    <property type="nucleotide sequence ID" value="NZ_JAGETZ010000012.1"/>
</dbReference>
<gene>
    <name evidence="2" type="ORF">J4E00_21410</name>
</gene>
<organism evidence="2 3">
    <name type="scientific">Hymenobacter negativus</name>
    <dbReference type="NCBI Taxonomy" id="2795026"/>
    <lineage>
        <taxon>Bacteria</taxon>
        <taxon>Pseudomonadati</taxon>
        <taxon>Bacteroidota</taxon>
        <taxon>Cytophagia</taxon>
        <taxon>Cytophagales</taxon>
        <taxon>Hymenobacteraceae</taxon>
        <taxon>Hymenobacter</taxon>
    </lineage>
</organism>
<dbReference type="Proteomes" id="UP000664369">
    <property type="component" value="Unassembled WGS sequence"/>
</dbReference>
<keyword evidence="1" id="KW-0472">Membrane</keyword>
<evidence type="ECO:0000313" key="3">
    <source>
        <dbReference type="Proteomes" id="UP000664369"/>
    </source>
</evidence>
<name>A0ABS3QK69_9BACT</name>
<dbReference type="EMBL" id="JAGETZ010000012">
    <property type="protein sequence ID" value="MBO2011637.1"/>
    <property type="molecule type" value="Genomic_DNA"/>
</dbReference>
<keyword evidence="1" id="KW-1133">Transmembrane helix</keyword>
<reference evidence="2 3" key="1">
    <citation type="submission" date="2021-03" db="EMBL/GenBank/DDBJ databases">
        <authorList>
            <person name="Kim M.K."/>
        </authorList>
    </citation>
    <scope>NUCLEOTIDE SEQUENCE [LARGE SCALE GENOMIC DNA]</scope>
    <source>
        <strain evidence="2 3">BT442</strain>
    </source>
</reference>
<proteinExistence type="predicted"/>
<comment type="caution">
    <text evidence="2">The sequence shown here is derived from an EMBL/GenBank/DDBJ whole genome shotgun (WGS) entry which is preliminary data.</text>
</comment>
<keyword evidence="3" id="KW-1185">Reference proteome</keyword>
<feature type="transmembrane region" description="Helical" evidence="1">
    <location>
        <begin position="156"/>
        <end position="176"/>
    </location>
</feature>
<keyword evidence="1" id="KW-0812">Transmembrane</keyword>